<accession>A0A2P2C595</accession>
<sequence>MSTSLSDAVTQTIERETTALPPPSLDLASIRQQGDRRRRTRVAGAGVVAAVTVVAGMTLVSALRPDADTAQVVVPPMDFVQGARAFYDQDRHVMHLGGRTFPLSGIDGLDTHATVTSSGVVFFSDRQQPRLLQVDGHVIDLAAAPSSPDHDFHPSATAEVDGSRVAWLVKGDTLTLGITDTVSGRTTTPDLGERCATGCADLSLAAVDAGFAFLEGDEGSFAVPLDGGTPIEVADGRVTDARNRVILVDGRVPATVPAGLGEGWRFARAQGVESLLTFDGGHELYWSTVLPSTEPEGRRLRLDLPGGTSPFVAMDTDGSVLAALRGTKEQTYYDCEVPSGDCTRIGVLPNGSGDPMFIGVDG</sequence>
<evidence type="ECO:0000256" key="2">
    <source>
        <dbReference type="SAM" id="Phobius"/>
    </source>
</evidence>
<proteinExistence type="predicted"/>
<keyword evidence="2" id="KW-1133">Transmembrane helix</keyword>
<gene>
    <name evidence="3" type="ORF">NOCA2390069</name>
</gene>
<dbReference type="EMBL" id="CZKA01000033">
    <property type="protein sequence ID" value="CUR57178.1"/>
    <property type="molecule type" value="Genomic_DNA"/>
</dbReference>
<name>A0A2P2C595_9ZZZZ</name>
<protein>
    <submittedName>
        <fullName evidence="3">Uncharacterized protein</fullName>
    </submittedName>
</protein>
<organism evidence="3">
    <name type="scientific">metagenome</name>
    <dbReference type="NCBI Taxonomy" id="256318"/>
    <lineage>
        <taxon>unclassified sequences</taxon>
        <taxon>metagenomes</taxon>
    </lineage>
</organism>
<feature type="region of interest" description="Disordered" evidence="1">
    <location>
        <begin position="1"/>
        <end position="26"/>
    </location>
</feature>
<feature type="compositionally biased region" description="Polar residues" evidence="1">
    <location>
        <begin position="1"/>
        <end position="12"/>
    </location>
</feature>
<keyword evidence="2" id="KW-0812">Transmembrane</keyword>
<keyword evidence="2" id="KW-0472">Membrane</keyword>
<evidence type="ECO:0000256" key="1">
    <source>
        <dbReference type="SAM" id="MobiDB-lite"/>
    </source>
</evidence>
<reference evidence="3" key="1">
    <citation type="submission" date="2015-08" db="EMBL/GenBank/DDBJ databases">
        <authorList>
            <person name="Babu N.S."/>
            <person name="Beckwith C.J."/>
            <person name="Beseler K.G."/>
            <person name="Brison A."/>
            <person name="Carone J.V."/>
            <person name="Caskin T.P."/>
            <person name="Diamond M."/>
            <person name="Durham M.E."/>
            <person name="Foxe J.M."/>
            <person name="Go M."/>
            <person name="Henderson B.A."/>
            <person name="Jones I.B."/>
            <person name="McGettigan J.A."/>
            <person name="Micheletti S.J."/>
            <person name="Nasrallah M.E."/>
            <person name="Ortiz D."/>
            <person name="Piller C.R."/>
            <person name="Privatt S.R."/>
            <person name="Schneider S.L."/>
            <person name="Sharp S."/>
            <person name="Smith T.C."/>
            <person name="Stanton J.D."/>
            <person name="Ullery H.E."/>
            <person name="Wilson R.J."/>
            <person name="Serrano M.G."/>
            <person name="Buck G."/>
            <person name="Lee V."/>
            <person name="Wang Y."/>
            <person name="Carvalho R."/>
            <person name="Voegtly L."/>
            <person name="Shi R."/>
            <person name="Duckworth R."/>
            <person name="Johnson A."/>
            <person name="Loviza R."/>
            <person name="Walstead R."/>
            <person name="Shah Z."/>
            <person name="Kiflezghi M."/>
            <person name="Wade K."/>
            <person name="Ball S.L."/>
            <person name="Bradley K.W."/>
            <person name="Asai D.J."/>
            <person name="Bowman C.A."/>
            <person name="Russell D.A."/>
            <person name="Pope W.H."/>
            <person name="Jacobs-Sera D."/>
            <person name="Hendrix R.W."/>
            <person name="Hatfull G.F."/>
        </authorList>
    </citation>
    <scope>NUCLEOTIDE SEQUENCE</scope>
</reference>
<dbReference type="AlphaFoldDB" id="A0A2P2C595"/>
<evidence type="ECO:0000313" key="3">
    <source>
        <dbReference type="EMBL" id="CUR57178.1"/>
    </source>
</evidence>
<feature type="transmembrane region" description="Helical" evidence="2">
    <location>
        <begin position="42"/>
        <end position="63"/>
    </location>
</feature>